<dbReference type="InterPro" id="IPR043429">
    <property type="entry name" value="ArtM/GltK/GlnP/TcyL/YhdX-like"/>
</dbReference>
<dbReference type="SUPFAM" id="SSF161098">
    <property type="entry name" value="MetI-like"/>
    <property type="match status" value="1"/>
</dbReference>
<dbReference type="NCBIfam" id="TIGR01726">
    <property type="entry name" value="HEQRo_perm_3TM"/>
    <property type="match status" value="1"/>
</dbReference>
<dbReference type="InterPro" id="IPR014341">
    <property type="entry name" value="Ectoine_EhuD"/>
</dbReference>
<feature type="transmembrane region" description="Helical" evidence="9">
    <location>
        <begin position="71"/>
        <end position="97"/>
    </location>
</feature>
<dbReference type="PANTHER" id="PTHR30614:SF0">
    <property type="entry name" value="L-CYSTINE TRANSPORT SYSTEM PERMEASE PROTEIN TCYL"/>
    <property type="match status" value="1"/>
</dbReference>
<accession>A0A512DMF9</accession>
<protein>
    <submittedName>
        <fullName evidence="11">Ectoine/hydroxyectoine ABC transporter permease subunit EhuD</fullName>
    </submittedName>
</protein>
<evidence type="ECO:0000256" key="3">
    <source>
        <dbReference type="ARBA" id="ARBA00022448"/>
    </source>
</evidence>
<evidence type="ECO:0000256" key="7">
    <source>
        <dbReference type="ARBA" id="ARBA00022989"/>
    </source>
</evidence>
<evidence type="ECO:0000313" key="11">
    <source>
        <dbReference type="EMBL" id="GEO37659.1"/>
    </source>
</evidence>
<keyword evidence="6" id="KW-0029">Amino-acid transport</keyword>
<dbReference type="GO" id="GO:0043190">
    <property type="term" value="C:ATP-binding cassette (ABC) transporter complex"/>
    <property type="evidence" value="ECO:0007669"/>
    <property type="project" value="InterPro"/>
</dbReference>
<dbReference type="CDD" id="cd06261">
    <property type="entry name" value="TM_PBP2"/>
    <property type="match status" value="1"/>
</dbReference>
<evidence type="ECO:0000256" key="1">
    <source>
        <dbReference type="ARBA" id="ARBA00004429"/>
    </source>
</evidence>
<dbReference type="Pfam" id="PF00528">
    <property type="entry name" value="BPD_transp_1"/>
    <property type="match status" value="1"/>
</dbReference>
<comment type="caution">
    <text evidence="11">The sequence shown here is derived from an EMBL/GenBank/DDBJ whole genome shotgun (WGS) entry which is preliminary data.</text>
</comment>
<keyword evidence="7 9" id="KW-1133">Transmembrane helix</keyword>
<comment type="similarity">
    <text evidence="2">Belongs to the binding-protein-dependent transport system permease family. HisMQ subfamily.</text>
</comment>
<dbReference type="InterPro" id="IPR035906">
    <property type="entry name" value="MetI-like_sf"/>
</dbReference>
<keyword evidence="4" id="KW-1003">Cell membrane</keyword>
<feature type="transmembrane region" description="Helical" evidence="9">
    <location>
        <begin position="20"/>
        <end position="42"/>
    </location>
</feature>
<keyword evidence="8 9" id="KW-0472">Membrane</keyword>
<dbReference type="Gene3D" id="1.10.3720.10">
    <property type="entry name" value="MetI-like"/>
    <property type="match status" value="1"/>
</dbReference>
<evidence type="ECO:0000256" key="6">
    <source>
        <dbReference type="ARBA" id="ARBA00022970"/>
    </source>
</evidence>
<dbReference type="PANTHER" id="PTHR30614">
    <property type="entry name" value="MEMBRANE COMPONENT OF AMINO ACID ABC TRANSPORTER"/>
    <property type="match status" value="1"/>
</dbReference>
<keyword evidence="5 9" id="KW-0812">Transmembrane</keyword>
<dbReference type="OrthoDB" id="7341446at2"/>
<dbReference type="InterPro" id="IPR000515">
    <property type="entry name" value="MetI-like"/>
</dbReference>
<keyword evidence="3 9" id="KW-0813">Transport</keyword>
<dbReference type="EMBL" id="BJYZ01000007">
    <property type="protein sequence ID" value="GEO37659.1"/>
    <property type="molecule type" value="Genomic_DNA"/>
</dbReference>
<evidence type="ECO:0000256" key="2">
    <source>
        <dbReference type="ARBA" id="ARBA00010072"/>
    </source>
</evidence>
<name>A0A512DMF9_9PROT</name>
<dbReference type="GO" id="GO:0006865">
    <property type="term" value="P:amino acid transport"/>
    <property type="evidence" value="ECO:0007669"/>
    <property type="project" value="UniProtKB-KW"/>
</dbReference>
<reference evidence="11 12" key="1">
    <citation type="submission" date="2019-07" db="EMBL/GenBank/DDBJ databases">
        <title>Whole genome shotgun sequence of Skermanella aerolata NBRC 106429.</title>
        <authorList>
            <person name="Hosoyama A."/>
            <person name="Uohara A."/>
            <person name="Ohji S."/>
            <person name="Ichikawa N."/>
        </authorList>
    </citation>
    <scope>NUCLEOTIDE SEQUENCE [LARGE SCALE GENOMIC DNA]</scope>
    <source>
        <strain evidence="11 12">NBRC 106429</strain>
    </source>
</reference>
<proteinExistence type="inferred from homology"/>
<dbReference type="PROSITE" id="PS50928">
    <property type="entry name" value="ABC_TM1"/>
    <property type="match status" value="1"/>
</dbReference>
<organism evidence="11 12">
    <name type="scientific">Skermanella aerolata</name>
    <dbReference type="NCBI Taxonomy" id="393310"/>
    <lineage>
        <taxon>Bacteria</taxon>
        <taxon>Pseudomonadati</taxon>
        <taxon>Pseudomonadota</taxon>
        <taxon>Alphaproteobacteria</taxon>
        <taxon>Rhodospirillales</taxon>
        <taxon>Azospirillaceae</taxon>
        <taxon>Skermanella</taxon>
    </lineage>
</organism>
<dbReference type="Proteomes" id="UP000321523">
    <property type="component" value="Unassembled WGS sequence"/>
</dbReference>
<evidence type="ECO:0000313" key="12">
    <source>
        <dbReference type="Proteomes" id="UP000321523"/>
    </source>
</evidence>
<feature type="domain" description="ABC transmembrane type-1" evidence="10">
    <location>
        <begin position="19"/>
        <end position="207"/>
    </location>
</feature>
<sequence>MIWDWDYALEVLPKLLDALIVTVQAALVGFVIALVLGMLIALARRSGRLWLSVPVGALAEFIRSTPLLVQLYFLFFVLPGFGIQTSPFITGVIGLGVHYATYTAEVYRAGLDAVPRGQWEAAWALDFSPLHTFRSIILPQALPPVVPVLGNYLIAIFKDTPLLSAITVLEMMQVAKIEGSETFQYLEPLTIVGLLFLIVSLISAVLIGRLENHLGVLRRI</sequence>
<evidence type="ECO:0000256" key="8">
    <source>
        <dbReference type="ARBA" id="ARBA00023136"/>
    </source>
</evidence>
<evidence type="ECO:0000256" key="4">
    <source>
        <dbReference type="ARBA" id="ARBA00022475"/>
    </source>
</evidence>
<dbReference type="InterPro" id="IPR010065">
    <property type="entry name" value="AA_ABC_transptr_permease_3TM"/>
</dbReference>
<dbReference type="GO" id="GO:0022857">
    <property type="term" value="F:transmembrane transporter activity"/>
    <property type="evidence" value="ECO:0007669"/>
    <property type="project" value="InterPro"/>
</dbReference>
<dbReference type="NCBIfam" id="TIGR03003">
    <property type="entry name" value="ectoine_ehuD"/>
    <property type="match status" value="1"/>
</dbReference>
<dbReference type="RefSeq" id="WP_044426534.1">
    <property type="nucleotide sequence ID" value="NZ_BJYZ01000007.1"/>
</dbReference>
<evidence type="ECO:0000256" key="9">
    <source>
        <dbReference type="RuleBase" id="RU363032"/>
    </source>
</evidence>
<keyword evidence="12" id="KW-1185">Reference proteome</keyword>
<gene>
    <name evidence="11" type="ORF">SAE02_18070</name>
</gene>
<dbReference type="AlphaFoldDB" id="A0A512DMF9"/>
<comment type="subcellular location">
    <subcellularLocation>
        <location evidence="1">Cell inner membrane</location>
        <topology evidence="1">Multi-pass membrane protein</topology>
    </subcellularLocation>
    <subcellularLocation>
        <location evidence="9">Cell membrane</location>
        <topology evidence="9">Multi-pass membrane protein</topology>
    </subcellularLocation>
</comment>
<feature type="transmembrane region" description="Helical" evidence="9">
    <location>
        <begin position="189"/>
        <end position="210"/>
    </location>
</feature>
<evidence type="ECO:0000259" key="10">
    <source>
        <dbReference type="PROSITE" id="PS50928"/>
    </source>
</evidence>
<evidence type="ECO:0000256" key="5">
    <source>
        <dbReference type="ARBA" id="ARBA00022692"/>
    </source>
</evidence>